<comment type="caution">
    <text evidence="1">The sequence shown here is derived from an EMBL/GenBank/DDBJ whole genome shotgun (WGS) entry which is preliminary data.</text>
</comment>
<protein>
    <submittedName>
        <fullName evidence="1">Glutamate receptor</fullName>
    </submittedName>
</protein>
<accession>A0A1V9X0X2</accession>
<gene>
    <name evidence="1" type="ORF">BIW11_04829</name>
</gene>
<dbReference type="InParanoid" id="A0A1V9X0X2"/>
<name>A0A1V9X0X2_9ACAR</name>
<evidence type="ECO:0000313" key="2">
    <source>
        <dbReference type="Proteomes" id="UP000192247"/>
    </source>
</evidence>
<proteinExistence type="predicted"/>
<dbReference type="Gene3D" id="3.40.190.10">
    <property type="entry name" value="Periplasmic binding protein-like II"/>
    <property type="match status" value="2"/>
</dbReference>
<keyword evidence="2" id="KW-1185">Reference proteome</keyword>
<dbReference type="Proteomes" id="UP000192247">
    <property type="component" value="Unassembled WGS sequence"/>
</dbReference>
<dbReference type="SUPFAM" id="SSF53850">
    <property type="entry name" value="Periplasmic binding protein-like II"/>
    <property type="match status" value="1"/>
</dbReference>
<sequence length="97" mass="11171">MVRDETPRVKNTTHAIAKVTQDEYLAFIMEYASAKYLVSSSCDLVMTKPFANHAAYGFALNKKNPGKTNRLLTELLLSLHGKGLLQEREERWWKTKR</sequence>
<dbReference type="AlphaFoldDB" id="A0A1V9X0X2"/>
<keyword evidence="1" id="KW-0675">Receptor</keyword>
<organism evidence="1 2">
    <name type="scientific">Tropilaelaps mercedesae</name>
    <dbReference type="NCBI Taxonomy" id="418985"/>
    <lineage>
        <taxon>Eukaryota</taxon>
        <taxon>Metazoa</taxon>
        <taxon>Ecdysozoa</taxon>
        <taxon>Arthropoda</taxon>
        <taxon>Chelicerata</taxon>
        <taxon>Arachnida</taxon>
        <taxon>Acari</taxon>
        <taxon>Parasitiformes</taxon>
        <taxon>Mesostigmata</taxon>
        <taxon>Gamasina</taxon>
        <taxon>Dermanyssoidea</taxon>
        <taxon>Laelapidae</taxon>
        <taxon>Tropilaelaps</taxon>
    </lineage>
</organism>
<reference evidence="1 2" key="1">
    <citation type="journal article" date="2017" name="Gigascience">
        <title>Draft genome of the honey bee ectoparasitic mite, Tropilaelaps mercedesae, is shaped by the parasitic life history.</title>
        <authorList>
            <person name="Dong X."/>
            <person name="Armstrong S.D."/>
            <person name="Xia D."/>
            <person name="Makepeace B.L."/>
            <person name="Darby A.C."/>
            <person name="Kadowaki T."/>
        </authorList>
    </citation>
    <scope>NUCLEOTIDE SEQUENCE [LARGE SCALE GENOMIC DNA]</scope>
    <source>
        <strain evidence="1">Wuxi-XJTLU</strain>
    </source>
</reference>
<dbReference type="EMBL" id="MNPL01029792">
    <property type="protein sequence ID" value="OQR67159.1"/>
    <property type="molecule type" value="Genomic_DNA"/>
</dbReference>
<evidence type="ECO:0000313" key="1">
    <source>
        <dbReference type="EMBL" id="OQR67159.1"/>
    </source>
</evidence>